<evidence type="ECO:0000256" key="4">
    <source>
        <dbReference type="ARBA" id="ARBA00023163"/>
    </source>
</evidence>
<feature type="compositionally biased region" description="Low complexity" evidence="6">
    <location>
        <begin position="75"/>
        <end position="91"/>
    </location>
</feature>
<dbReference type="CDD" id="cd00067">
    <property type="entry name" value="GAL4"/>
    <property type="match status" value="1"/>
</dbReference>
<dbReference type="Proteomes" id="UP000184188">
    <property type="component" value="Unassembled WGS sequence"/>
</dbReference>
<gene>
    <name evidence="9" type="ORF">ASPZODRAFT_20603</name>
</gene>
<evidence type="ECO:0000256" key="2">
    <source>
        <dbReference type="ARBA" id="ARBA00023015"/>
    </source>
</evidence>
<evidence type="ECO:0000259" key="8">
    <source>
        <dbReference type="SMART" id="SM00906"/>
    </source>
</evidence>
<dbReference type="GO" id="GO:0000981">
    <property type="term" value="F:DNA-binding transcription factor activity, RNA polymerase II-specific"/>
    <property type="evidence" value="ECO:0007669"/>
    <property type="project" value="InterPro"/>
</dbReference>
<keyword evidence="3" id="KW-0238">DNA-binding</keyword>
<dbReference type="SUPFAM" id="SSF57701">
    <property type="entry name" value="Zn2/Cys6 DNA-binding domain"/>
    <property type="match status" value="1"/>
</dbReference>
<dbReference type="CDD" id="cd12148">
    <property type="entry name" value="fungal_TF_MHR"/>
    <property type="match status" value="1"/>
</dbReference>
<dbReference type="PANTHER" id="PTHR46910">
    <property type="entry name" value="TRANSCRIPTION FACTOR PDR1"/>
    <property type="match status" value="1"/>
</dbReference>
<keyword evidence="4" id="KW-0804">Transcription</keyword>
<dbReference type="VEuPathDB" id="FungiDB:ASPZODRAFT_20603"/>
<dbReference type="InterPro" id="IPR050987">
    <property type="entry name" value="AtrR-like"/>
</dbReference>
<feature type="domain" description="Zn(2)-C6 fungal-type" evidence="7">
    <location>
        <begin position="24"/>
        <end position="65"/>
    </location>
</feature>
<dbReference type="AlphaFoldDB" id="A0A1L9S540"/>
<evidence type="ECO:0000259" key="7">
    <source>
        <dbReference type="SMART" id="SM00066"/>
    </source>
</evidence>
<dbReference type="SMART" id="SM00066">
    <property type="entry name" value="GAL4"/>
    <property type="match status" value="1"/>
</dbReference>
<dbReference type="EMBL" id="KV878362">
    <property type="protein sequence ID" value="OJJ42276.1"/>
    <property type="molecule type" value="Genomic_DNA"/>
</dbReference>
<dbReference type="OrthoDB" id="2283488at2759"/>
<evidence type="ECO:0000256" key="3">
    <source>
        <dbReference type="ARBA" id="ARBA00023125"/>
    </source>
</evidence>
<feature type="region of interest" description="Disordered" evidence="6">
    <location>
        <begin position="62"/>
        <end position="93"/>
    </location>
</feature>
<dbReference type="Pfam" id="PF00172">
    <property type="entry name" value="Zn_clus"/>
    <property type="match status" value="1"/>
</dbReference>
<keyword evidence="10" id="KW-1185">Reference proteome</keyword>
<keyword evidence="5" id="KW-0539">Nucleus</keyword>
<evidence type="ECO:0000256" key="5">
    <source>
        <dbReference type="ARBA" id="ARBA00023242"/>
    </source>
</evidence>
<feature type="domain" description="Xylanolytic transcriptional activator regulatory" evidence="8">
    <location>
        <begin position="257"/>
        <end position="333"/>
    </location>
</feature>
<sequence length="535" mass="60280">MDGRRRWTPEQGIKRLLRSSIHGPRSRRACDSCRVRKCDLMSPCSSCVAAQLDCTFTAPVRKRGPRPRHCVPLNDTPASPTALAPSPDSLSNYSQNESAVEDVVMGSPREETGMVTITTELQHQLGVEVDGLQRILLHCSAVFLDKLYPLEPLVHPTALPQTCREMYQRLRDPRQAHHHRHLVELAQIAALCAKTLIVLPREVTESEPHWAAAFYQASRQALARLGDRDLEHPTVDSIVARYYQSGYLHHQGKASTSWIVLGEAIRMADVLDLHREPATLEPDPWARELRRRVFWILFTADRSASCLMRRPASFRVDASDEINTLFPDEEAFDHPGTGVSPLVGFNLNTRLWRTADQLLREIRSLHLQRRETSLDEAHIRALYLSFETCLDSAPRALHPPAIFETVPLPPRLAIQCANLHISFQCLRIKCLYALEALYRDHACPTWSHAAVCLKKIELAREMLQIIRWVSIDSLKVNGESCVEKLRIAGAALLEVINHDEDAALISRARTQLDTFIHILAELNSKAVDELAGEAG</sequence>
<name>A0A1L9S540_9EURO</name>
<evidence type="ECO:0000256" key="6">
    <source>
        <dbReference type="SAM" id="MobiDB-lite"/>
    </source>
</evidence>
<evidence type="ECO:0000313" key="10">
    <source>
        <dbReference type="Proteomes" id="UP000184188"/>
    </source>
</evidence>
<keyword evidence="1" id="KW-0479">Metal-binding</keyword>
<dbReference type="Gene3D" id="4.10.240.10">
    <property type="entry name" value="Zn(2)-C6 fungal-type DNA-binding domain"/>
    <property type="match status" value="1"/>
</dbReference>
<dbReference type="PANTHER" id="PTHR46910:SF1">
    <property type="entry name" value="MISCELLANEOUS ZN(II)2CYS6 TRANSCRIPTION FACTOR (EUROFUNG)-RELATED"/>
    <property type="match status" value="1"/>
</dbReference>
<dbReference type="GO" id="GO:0006351">
    <property type="term" value="P:DNA-templated transcription"/>
    <property type="evidence" value="ECO:0007669"/>
    <property type="project" value="InterPro"/>
</dbReference>
<dbReference type="InterPro" id="IPR036864">
    <property type="entry name" value="Zn2-C6_fun-type_DNA-bd_sf"/>
</dbReference>
<dbReference type="GO" id="GO:0008270">
    <property type="term" value="F:zinc ion binding"/>
    <property type="evidence" value="ECO:0007669"/>
    <property type="project" value="InterPro"/>
</dbReference>
<dbReference type="Pfam" id="PF04082">
    <property type="entry name" value="Fungal_trans"/>
    <property type="match status" value="1"/>
</dbReference>
<dbReference type="STRING" id="1073090.A0A1L9S540"/>
<dbReference type="RefSeq" id="XP_022576786.1">
    <property type="nucleotide sequence ID" value="XM_022727623.1"/>
</dbReference>
<organism evidence="9 10">
    <name type="scientific">Penicilliopsis zonata CBS 506.65</name>
    <dbReference type="NCBI Taxonomy" id="1073090"/>
    <lineage>
        <taxon>Eukaryota</taxon>
        <taxon>Fungi</taxon>
        <taxon>Dikarya</taxon>
        <taxon>Ascomycota</taxon>
        <taxon>Pezizomycotina</taxon>
        <taxon>Eurotiomycetes</taxon>
        <taxon>Eurotiomycetidae</taxon>
        <taxon>Eurotiales</taxon>
        <taxon>Aspergillaceae</taxon>
        <taxon>Penicilliopsis</taxon>
    </lineage>
</organism>
<protein>
    <recommendedName>
        <fullName evidence="11">Zn(2)-C6 fungal-type domain-containing protein</fullName>
    </recommendedName>
</protein>
<dbReference type="GeneID" id="34614087"/>
<proteinExistence type="predicted"/>
<evidence type="ECO:0000313" key="9">
    <source>
        <dbReference type="EMBL" id="OJJ42276.1"/>
    </source>
</evidence>
<dbReference type="SMART" id="SM00906">
    <property type="entry name" value="Fungal_trans"/>
    <property type="match status" value="1"/>
</dbReference>
<reference evidence="10" key="1">
    <citation type="journal article" date="2017" name="Genome Biol.">
        <title>Comparative genomics reveals high biological diversity and specific adaptations in the industrially and medically important fungal genus Aspergillus.</title>
        <authorList>
            <person name="de Vries R.P."/>
            <person name="Riley R."/>
            <person name="Wiebenga A."/>
            <person name="Aguilar-Osorio G."/>
            <person name="Amillis S."/>
            <person name="Uchima C.A."/>
            <person name="Anderluh G."/>
            <person name="Asadollahi M."/>
            <person name="Askin M."/>
            <person name="Barry K."/>
            <person name="Battaglia E."/>
            <person name="Bayram O."/>
            <person name="Benocci T."/>
            <person name="Braus-Stromeyer S.A."/>
            <person name="Caldana C."/>
            <person name="Canovas D."/>
            <person name="Cerqueira G.C."/>
            <person name="Chen F."/>
            <person name="Chen W."/>
            <person name="Choi C."/>
            <person name="Clum A."/>
            <person name="Dos Santos R.A."/>
            <person name="Damasio A.R."/>
            <person name="Diallinas G."/>
            <person name="Emri T."/>
            <person name="Fekete E."/>
            <person name="Flipphi M."/>
            <person name="Freyberg S."/>
            <person name="Gallo A."/>
            <person name="Gournas C."/>
            <person name="Habgood R."/>
            <person name="Hainaut M."/>
            <person name="Harispe M.L."/>
            <person name="Henrissat B."/>
            <person name="Hilden K.S."/>
            <person name="Hope R."/>
            <person name="Hossain A."/>
            <person name="Karabika E."/>
            <person name="Karaffa L."/>
            <person name="Karanyi Z."/>
            <person name="Krasevec N."/>
            <person name="Kuo A."/>
            <person name="Kusch H."/>
            <person name="LaButti K."/>
            <person name="Lagendijk E.L."/>
            <person name="Lapidus A."/>
            <person name="Levasseur A."/>
            <person name="Lindquist E."/>
            <person name="Lipzen A."/>
            <person name="Logrieco A.F."/>
            <person name="MacCabe A."/>
            <person name="Maekelae M.R."/>
            <person name="Malavazi I."/>
            <person name="Melin P."/>
            <person name="Meyer V."/>
            <person name="Mielnichuk N."/>
            <person name="Miskei M."/>
            <person name="Molnar A.P."/>
            <person name="Mule G."/>
            <person name="Ngan C.Y."/>
            <person name="Orejas M."/>
            <person name="Orosz E."/>
            <person name="Ouedraogo J.P."/>
            <person name="Overkamp K.M."/>
            <person name="Park H.-S."/>
            <person name="Perrone G."/>
            <person name="Piumi F."/>
            <person name="Punt P.J."/>
            <person name="Ram A.F."/>
            <person name="Ramon A."/>
            <person name="Rauscher S."/>
            <person name="Record E."/>
            <person name="Riano-Pachon D.M."/>
            <person name="Robert V."/>
            <person name="Roehrig J."/>
            <person name="Ruller R."/>
            <person name="Salamov A."/>
            <person name="Salih N.S."/>
            <person name="Samson R.A."/>
            <person name="Sandor E."/>
            <person name="Sanguinetti M."/>
            <person name="Schuetze T."/>
            <person name="Sepcic K."/>
            <person name="Shelest E."/>
            <person name="Sherlock G."/>
            <person name="Sophianopoulou V."/>
            <person name="Squina F.M."/>
            <person name="Sun H."/>
            <person name="Susca A."/>
            <person name="Todd R.B."/>
            <person name="Tsang A."/>
            <person name="Unkles S.E."/>
            <person name="van de Wiele N."/>
            <person name="van Rossen-Uffink D."/>
            <person name="Oliveira J.V."/>
            <person name="Vesth T.C."/>
            <person name="Visser J."/>
            <person name="Yu J.-H."/>
            <person name="Zhou M."/>
            <person name="Andersen M.R."/>
            <person name="Archer D.B."/>
            <person name="Baker S.E."/>
            <person name="Benoit I."/>
            <person name="Brakhage A.A."/>
            <person name="Braus G.H."/>
            <person name="Fischer R."/>
            <person name="Frisvad J.C."/>
            <person name="Goldman G.H."/>
            <person name="Houbraken J."/>
            <person name="Oakley B."/>
            <person name="Pocsi I."/>
            <person name="Scazzocchio C."/>
            <person name="Seiboth B."/>
            <person name="vanKuyk P.A."/>
            <person name="Wortman J."/>
            <person name="Dyer P.S."/>
            <person name="Grigoriev I.V."/>
        </authorList>
    </citation>
    <scope>NUCLEOTIDE SEQUENCE [LARGE SCALE GENOMIC DNA]</scope>
    <source>
        <strain evidence="10">CBS 506.65</strain>
    </source>
</reference>
<accession>A0A1L9S540</accession>
<dbReference type="GO" id="GO:0003677">
    <property type="term" value="F:DNA binding"/>
    <property type="evidence" value="ECO:0007669"/>
    <property type="project" value="UniProtKB-KW"/>
</dbReference>
<dbReference type="InterPro" id="IPR001138">
    <property type="entry name" value="Zn2Cys6_DnaBD"/>
</dbReference>
<evidence type="ECO:0000256" key="1">
    <source>
        <dbReference type="ARBA" id="ARBA00022723"/>
    </source>
</evidence>
<evidence type="ECO:0008006" key="11">
    <source>
        <dbReference type="Google" id="ProtNLM"/>
    </source>
</evidence>
<dbReference type="InterPro" id="IPR007219">
    <property type="entry name" value="XnlR_reg_dom"/>
</dbReference>
<keyword evidence="2" id="KW-0805">Transcription regulation</keyword>